<dbReference type="InterPro" id="IPR014914">
    <property type="entry name" value="RES_dom"/>
</dbReference>
<reference evidence="2 3" key="1">
    <citation type="submission" date="2019-06" db="EMBL/GenBank/DDBJ databases">
        <authorList>
            <person name="Srinivasan S."/>
        </authorList>
    </citation>
    <scope>NUCLEOTIDE SEQUENCE [LARGE SCALE GENOMIC DNA]</scope>
    <source>
        <strain evidence="2 3">17J68-5</strain>
    </source>
</reference>
<proteinExistence type="predicted"/>
<evidence type="ECO:0000259" key="1">
    <source>
        <dbReference type="Pfam" id="PF08808"/>
    </source>
</evidence>
<accession>A0A5B8A250</accession>
<dbReference type="KEGG" id="hyj:FHG12_14465"/>
<dbReference type="RefSeq" id="WP_139516401.1">
    <property type="nucleotide sequence ID" value="NZ_CP040896.1"/>
</dbReference>
<evidence type="ECO:0000313" key="3">
    <source>
        <dbReference type="Proteomes" id="UP000305398"/>
    </source>
</evidence>
<name>A0A5B8A250_9BACT</name>
<evidence type="ECO:0000313" key="2">
    <source>
        <dbReference type="EMBL" id="QDA61227.1"/>
    </source>
</evidence>
<sequence length="303" mass="33830">MAAHRPNSHHPPAAVAEETQYKLASLQHLDLRKHSIDDLVVRVQDLLEGHVLRTIEFEPGLLLYRGVMCNELPQRICDVSYPPAEVITRDQRANRAGQPIFYCSATWHPPFFEAGVKPGDQIVISRWKSRGPLRIVSFGYADISADDPHSDRNKALKDALAQLPETARPVAEFLTNTFTKTVHDDNQHHYRLSVAVAEACQLGSAFDGLLYPSAAMPSTAHNLALHPSCIDEGKLTLQYVEHLVVNGVETETIDVRSLDFANRSEPDGRLCWLGRPGNWVLREGGEAADCRYENHRWTTSAPS</sequence>
<feature type="domain" description="RES" evidence="1">
    <location>
        <begin position="88"/>
        <end position="227"/>
    </location>
</feature>
<organism evidence="2 3">
    <name type="scientific">Hymenobacter jejuensis</name>
    <dbReference type="NCBI Taxonomy" id="2502781"/>
    <lineage>
        <taxon>Bacteria</taxon>
        <taxon>Pseudomonadati</taxon>
        <taxon>Bacteroidota</taxon>
        <taxon>Cytophagia</taxon>
        <taxon>Cytophagales</taxon>
        <taxon>Hymenobacteraceae</taxon>
        <taxon>Hymenobacter</taxon>
    </lineage>
</organism>
<protein>
    <submittedName>
        <fullName evidence="2">RES domain-containing protein</fullName>
    </submittedName>
</protein>
<dbReference type="EMBL" id="CP040896">
    <property type="protein sequence ID" value="QDA61227.1"/>
    <property type="molecule type" value="Genomic_DNA"/>
</dbReference>
<dbReference type="OrthoDB" id="868441at2"/>
<keyword evidence="3" id="KW-1185">Reference proteome</keyword>
<dbReference type="AlphaFoldDB" id="A0A5B8A250"/>
<gene>
    <name evidence="2" type="ORF">FHG12_14465</name>
</gene>
<dbReference type="Proteomes" id="UP000305398">
    <property type="component" value="Chromosome"/>
</dbReference>
<dbReference type="Pfam" id="PF08808">
    <property type="entry name" value="RES"/>
    <property type="match status" value="1"/>
</dbReference>